<accession>A0A0F9AED2</accession>
<proteinExistence type="predicted"/>
<dbReference type="EMBL" id="LAZR01043162">
    <property type="protein sequence ID" value="KKL07745.1"/>
    <property type="molecule type" value="Genomic_DNA"/>
</dbReference>
<name>A0A0F9AED2_9ZZZZ</name>
<gene>
    <name evidence="1" type="ORF">LCGC14_2582920</name>
</gene>
<organism evidence="1">
    <name type="scientific">marine sediment metagenome</name>
    <dbReference type="NCBI Taxonomy" id="412755"/>
    <lineage>
        <taxon>unclassified sequences</taxon>
        <taxon>metagenomes</taxon>
        <taxon>ecological metagenomes</taxon>
    </lineage>
</organism>
<sequence>MSRFRDIVFALVDEVESRVLGLLYAGGDVVRHLLVGSLIRIIDLTVGFAEDIIEEGFSLFRAGLEVVLGTPSDESLSPDSMEETD</sequence>
<dbReference type="AlphaFoldDB" id="A0A0F9AED2"/>
<protein>
    <submittedName>
        <fullName evidence="1">Uncharacterized protein</fullName>
    </submittedName>
</protein>
<reference evidence="1" key="1">
    <citation type="journal article" date="2015" name="Nature">
        <title>Complex archaea that bridge the gap between prokaryotes and eukaryotes.</title>
        <authorList>
            <person name="Spang A."/>
            <person name="Saw J.H."/>
            <person name="Jorgensen S.L."/>
            <person name="Zaremba-Niedzwiedzka K."/>
            <person name="Martijn J."/>
            <person name="Lind A.E."/>
            <person name="van Eijk R."/>
            <person name="Schleper C."/>
            <person name="Guy L."/>
            <person name="Ettema T.J."/>
        </authorList>
    </citation>
    <scope>NUCLEOTIDE SEQUENCE</scope>
</reference>
<evidence type="ECO:0000313" key="1">
    <source>
        <dbReference type="EMBL" id="KKL07745.1"/>
    </source>
</evidence>
<comment type="caution">
    <text evidence="1">The sequence shown here is derived from an EMBL/GenBank/DDBJ whole genome shotgun (WGS) entry which is preliminary data.</text>
</comment>